<comment type="caution">
    <text evidence="2">The sequence shown here is derived from an EMBL/GenBank/DDBJ whole genome shotgun (WGS) entry which is preliminary data.</text>
</comment>
<evidence type="ECO:0000313" key="3">
    <source>
        <dbReference type="Proteomes" id="UP000037397"/>
    </source>
</evidence>
<dbReference type="InterPro" id="IPR024020">
    <property type="entry name" value="Anit_sigma_mycothiol_RsrA"/>
</dbReference>
<dbReference type="InterPro" id="IPR027383">
    <property type="entry name" value="Znf_put"/>
</dbReference>
<organism evidence="2 3">
    <name type="scientific">Luteipulveratus halotolerans</name>
    <dbReference type="NCBI Taxonomy" id="1631356"/>
    <lineage>
        <taxon>Bacteria</taxon>
        <taxon>Bacillati</taxon>
        <taxon>Actinomycetota</taxon>
        <taxon>Actinomycetes</taxon>
        <taxon>Micrococcales</taxon>
        <taxon>Dermacoccaceae</taxon>
        <taxon>Luteipulveratus</taxon>
    </lineage>
</organism>
<protein>
    <submittedName>
        <fullName evidence="2">Anti-sigma factor</fullName>
    </submittedName>
</protein>
<sequence length="77" mass="8740">MDQIYAYLDGELDRPSQELLKQHLLECPPCVGEYERDLLLKSLLQRSCACEEAPSELRAQILTRISVTVTTVQVTDC</sequence>
<evidence type="ECO:0000259" key="1">
    <source>
        <dbReference type="Pfam" id="PF13490"/>
    </source>
</evidence>
<feature type="domain" description="Putative zinc-finger" evidence="1">
    <location>
        <begin position="2"/>
        <end position="30"/>
    </location>
</feature>
<dbReference type="AlphaFoldDB" id="A0A0L6CN71"/>
<dbReference type="NCBIfam" id="TIGR03988">
    <property type="entry name" value="antisig_RsrA"/>
    <property type="match status" value="1"/>
</dbReference>
<name>A0A0L6CN71_9MICO</name>
<dbReference type="EMBL" id="LAIR01000002">
    <property type="protein sequence ID" value="KNX39194.1"/>
    <property type="molecule type" value="Genomic_DNA"/>
</dbReference>
<gene>
    <name evidence="2" type="ORF">VV01_04510</name>
</gene>
<keyword evidence="3" id="KW-1185">Reference proteome</keyword>
<accession>A0A0L6CN71</accession>
<dbReference type="Pfam" id="PF13490">
    <property type="entry name" value="zf-HC2"/>
    <property type="match status" value="1"/>
</dbReference>
<reference evidence="3" key="1">
    <citation type="submission" date="2015-03" db="EMBL/GenBank/DDBJ databases">
        <title>Luteipulveratus halotolerans sp. nov., a novel actinobacterium (Dermacoccaceae) from Sarawak, Malaysia.</title>
        <authorList>
            <person name="Juboi H."/>
            <person name="Basik A."/>
            <person name="Shamsul S.S."/>
            <person name="Arnold P."/>
            <person name="Schmitt E.K."/>
            <person name="Sanglier J.-J."/>
            <person name="Yeo T."/>
        </authorList>
    </citation>
    <scope>NUCLEOTIDE SEQUENCE [LARGE SCALE GENOMIC DNA]</scope>
    <source>
        <strain evidence="3">C296001</strain>
    </source>
</reference>
<dbReference type="STRING" id="1631356.VV01_04510"/>
<evidence type="ECO:0000313" key="2">
    <source>
        <dbReference type="EMBL" id="KNX39194.1"/>
    </source>
</evidence>
<proteinExistence type="predicted"/>
<dbReference type="Proteomes" id="UP000037397">
    <property type="component" value="Unassembled WGS sequence"/>
</dbReference>
<dbReference type="OrthoDB" id="3267840at2"/>